<dbReference type="EMBL" id="JARBJD010000134">
    <property type="protein sequence ID" value="KAK2950523.1"/>
    <property type="molecule type" value="Genomic_DNA"/>
</dbReference>
<accession>A0ABQ9XGS8</accession>
<keyword evidence="2" id="KW-1185">Reference proteome</keyword>
<protein>
    <submittedName>
        <fullName evidence="1">Uncharacterized protein</fullName>
    </submittedName>
</protein>
<proteinExistence type="predicted"/>
<dbReference type="Proteomes" id="UP001281761">
    <property type="component" value="Unassembled WGS sequence"/>
</dbReference>
<comment type="caution">
    <text evidence="1">The sequence shown here is derived from an EMBL/GenBank/DDBJ whole genome shotgun (WGS) entry which is preliminary data.</text>
</comment>
<evidence type="ECO:0000313" key="1">
    <source>
        <dbReference type="EMBL" id="KAK2950523.1"/>
    </source>
</evidence>
<evidence type="ECO:0000313" key="2">
    <source>
        <dbReference type="Proteomes" id="UP001281761"/>
    </source>
</evidence>
<name>A0ABQ9XGS8_9EUKA</name>
<gene>
    <name evidence="1" type="ORF">BLNAU_14516</name>
</gene>
<sequence length="631" mass="70273">MTSLVFDLHFPHEGSWYACSLTWNSHVSASLSTFLVDAGKSPFVLVPSTSDLNSACSLTVSRCMLKNEDKQIVSFLEIDPALPSTESISISISSLQLDSHTLTSNSGLSFSSLPSEYGLTNDWQIQSVVSDCQFFNLSSSPAHPTSRSFRWLRERIVGCEVKSVRNNLEGTLMTRLGTQSEFLIQNSSLLECVNEADADTTKSYDSIPEITSSAQRINHGSDFTHYAFRGCTIKATNMTTSFVLITLNPLSGNVEFVGCSFEVEYNTQHNTLISATAVRANKVKCLIDTCTFKFWRETETSTDNNQISLSNFQEVSVVSSTFSPPSSKFSSARALYLSNPVSFLFFSNNTFTRQTSNGNGGALSLSFSLIRFFHCHFEGEQLATIHADVARVLHLLRDNNFQYVAPCLITWESVFRYALRLDVTDITNPVVKLNLRFGDICPLFKKAYEQDTTPIDDSPPPPLARRFEDMESEDGHFDTSKIEQSVKTAMGNADVGAYTSLSSYSPAILGGIFYTPNIGHLIKPEKMIVLTEGQCFGKIDILHQSDQGEEPGEGCDLWRTSREATAPDDAYSCEFRDRNRIVCSNLFHTSKQTRASMHLHANATTPRYPSTHQLCSLQTTFRRFQALWSSN</sequence>
<organism evidence="1 2">
    <name type="scientific">Blattamonas nauphoetae</name>
    <dbReference type="NCBI Taxonomy" id="2049346"/>
    <lineage>
        <taxon>Eukaryota</taxon>
        <taxon>Metamonada</taxon>
        <taxon>Preaxostyla</taxon>
        <taxon>Oxymonadida</taxon>
        <taxon>Blattamonas</taxon>
    </lineage>
</organism>
<reference evidence="1 2" key="1">
    <citation type="journal article" date="2022" name="bioRxiv">
        <title>Genomics of Preaxostyla Flagellates Illuminates Evolutionary Transitions and the Path Towards Mitochondrial Loss.</title>
        <authorList>
            <person name="Novak L.V.F."/>
            <person name="Treitli S.C."/>
            <person name="Pyrih J."/>
            <person name="Halakuc P."/>
            <person name="Pipaliya S.V."/>
            <person name="Vacek V."/>
            <person name="Brzon O."/>
            <person name="Soukal P."/>
            <person name="Eme L."/>
            <person name="Dacks J.B."/>
            <person name="Karnkowska A."/>
            <person name="Elias M."/>
            <person name="Hampl V."/>
        </authorList>
    </citation>
    <scope>NUCLEOTIDE SEQUENCE [LARGE SCALE GENOMIC DNA]</scope>
    <source>
        <strain evidence="1">NAU3</strain>
        <tissue evidence="1">Gut</tissue>
    </source>
</reference>